<name>A0A968G8A4_9SPIO</name>
<keyword evidence="1" id="KW-0812">Transmembrane</keyword>
<keyword evidence="1" id="KW-0472">Membrane</keyword>
<dbReference type="Proteomes" id="UP000711995">
    <property type="component" value="Unassembled WGS sequence"/>
</dbReference>
<evidence type="ECO:0000313" key="2">
    <source>
        <dbReference type="EMBL" id="NIZ40422.1"/>
    </source>
</evidence>
<feature type="transmembrane region" description="Helical" evidence="1">
    <location>
        <begin position="123"/>
        <end position="145"/>
    </location>
</feature>
<keyword evidence="1" id="KW-1133">Transmembrane helix</keyword>
<dbReference type="EMBL" id="JAATLJ010000001">
    <property type="protein sequence ID" value="NIZ40422.1"/>
    <property type="molecule type" value="Genomic_DNA"/>
</dbReference>
<comment type="caution">
    <text evidence="2">The sequence shown here is derived from an EMBL/GenBank/DDBJ whole genome shotgun (WGS) entry which is preliminary data.</text>
</comment>
<feature type="transmembrane region" description="Helical" evidence="1">
    <location>
        <begin position="93"/>
        <end position="111"/>
    </location>
</feature>
<organism evidence="2 3">
    <name type="scientific">Entomospira entomophila</name>
    <dbReference type="NCBI Taxonomy" id="2719988"/>
    <lineage>
        <taxon>Bacteria</taxon>
        <taxon>Pseudomonadati</taxon>
        <taxon>Spirochaetota</taxon>
        <taxon>Spirochaetia</taxon>
        <taxon>Spirochaetales</taxon>
        <taxon>Spirochaetaceae</taxon>
        <taxon>Entomospira</taxon>
    </lineage>
</organism>
<reference evidence="2 3" key="1">
    <citation type="submission" date="2020-03" db="EMBL/GenBank/DDBJ databases">
        <title>Spirochaetal bacteria isolated from arthropods constitute a novel genus Entomospira genus novum within the order Spirochaetales.</title>
        <authorList>
            <person name="Grana-Miraglia L."/>
            <person name="Sikutova S."/>
            <person name="Fingerle V."/>
            <person name="Sing A."/>
            <person name="Castillo-Ramirez S."/>
            <person name="Margos G."/>
            <person name="Rudolf I."/>
        </authorList>
    </citation>
    <scope>NUCLEOTIDE SEQUENCE [LARGE SCALE GENOMIC DNA]</scope>
    <source>
        <strain evidence="2 3">BR193</strain>
    </source>
</reference>
<protein>
    <submittedName>
        <fullName evidence="2">Uncharacterized protein</fullName>
    </submittedName>
</protein>
<evidence type="ECO:0000313" key="3">
    <source>
        <dbReference type="Proteomes" id="UP000711995"/>
    </source>
</evidence>
<accession>A0A968G8A4</accession>
<sequence length="176" mass="19912">MNDSYNDSEEHPLSVHYKPKYVLGFFGVDIGGGLTQEPKSTFNMSVHGGITFFYKDLQKNLMSSVLGLFVNTSLYGGFDFNLSKSRFAWAPKIGVSQLLGPIIVGFETLFYTNNNFKTYDLRIFPYFGLSFVNIISLTVGPSMHVAGNTQLPQVSRWRAYLTIRVPIELIYYFMGL</sequence>
<dbReference type="RefSeq" id="WP_167700022.1">
    <property type="nucleotide sequence ID" value="NZ_CP118174.1"/>
</dbReference>
<keyword evidence="3" id="KW-1185">Reference proteome</keyword>
<gene>
    <name evidence="2" type="ORF">HCT14_02690</name>
</gene>
<feature type="transmembrane region" description="Helical" evidence="1">
    <location>
        <begin position="61"/>
        <end position="81"/>
    </location>
</feature>
<proteinExistence type="predicted"/>
<evidence type="ECO:0000256" key="1">
    <source>
        <dbReference type="SAM" id="Phobius"/>
    </source>
</evidence>
<dbReference type="AlphaFoldDB" id="A0A968G8A4"/>